<accession>A0A3M0IFC2</accession>
<gene>
    <name evidence="3" type="ORF">CTZ28_11675</name>
</gene>
<evidence type="ECO:0000256" key="2">
    <source>
        <dbReference type="SAM" id="Phobius"/>
    </source>
</evidence>
<protein>
    <submittedName>
        <fullName evidence="3">Uncharacterized protein</fullName>
    </submittedName>
</protein>
<keyword evidence="2" id="KW-1133">Transmembrane helix</keyword>
<keyword evidence="4" id="KW-1185">Reference proteome</keyword>
<dbReference type="AlphaFoldDB" id="A0A3M0IFC2"/>
<evidence type="ECO:0000256" key="1">
    <source>
        <dbReference type="SAM" id="MobiDB-lite"/>
    </source>
</evidence>
<organism evidence="3 4">
    <name type="scientific">Streptomyces shenzhenensis</name>
    <dbReference type="NCBI Taxonomy" id="943815"/>
    <lineage>
        <taxon>Bacteria</taxon>
        <taxon>Bacillati</taxon>
        <taxon>Actinomycetota</taxon>
        <taxon>Actinomycetes</taxon>
        <taxon>Kitasatosporales</taxon>
        <taxon>Streptomycetaceae</taxon>
        <taxon>Streptomyces</taxon>
    </lineage>
</organism>
<feature type="region of interest" description="Disordered" evidence="1">
    <location>
        <begin position="106"/>
        <end position="155"/>
    </location>
</feature>
<dbReference type="Proteomes" id="UP000270471">
    <property type="component" value="Unassembled WGS sequence"/>
</dbReference>
<name>A0A3M0IFC2_9ACTN</name>
<feature type="compositionally biased region" description="Basic and acidic residues" evidence="1">
    <location>
        <begin position="1"/>
        <end position="15"/>
    </location>
</feature>
<dbReference type="OrthoDB" id="4333367at2"/>
<keyword evidence="2" id="KW-0472">Membrane</keyword>
<keyword evidence="2" id="KW-0812">Transmembrane</keyword>
<reference evidence="3 4" key="1">
    <citation type="submission" date="2017-11" db="EMBL/GenBank/DDBJ databases">
        <title>Draft genome of actinobacteria isolated from guarana (Paullinia cupana (Mart.) Ducke.</title>
        <authorList>
            <person name="Siqueira K.A."/>
            <person name="Liotti R.G."/>
            <person name="Mendes T.A.O."/>
            <person name="Soares M.A."/>
        </authorList>
    </citation>
    <scope>NUCLEOTIDE SEQUENCE [LARGE SCALE GENOMIC DNA]</scope>
    <source>
        <strain evidence="3 4">193</strain>
    </source>
</reference>
<dbReference type="RefSeq" id="WP_121889282.1">
    <property type="nucleotide sequence ID" value="NZ_PENI01000006.1"/>
</dbReference>
<sequence length="155" mass="16409">MSSRQPDSDRPKGEGDGTPPVPDTVWQKFLDDTERAIRRSAPREPSAWERTAPPPEPDAVGELWQRPDPWPGPAWRDMDRPARRRRVGRVLGTLAAAALALSALSLLPAGSGGGPASADDATSQQSEDVPDRLPTATASPTLPTPAAPTPTVHSG</sequence>
<proteinExistence type="predicted"/>
<evidence type="ECO:0000313" key="3">
    <source>
        <dbReference type="EMBL" id="RMB85463.1"/>
    </source>
</evidence>
<feature type="transmembrane region" description="Helical" evidence="2">
    <location>
        <begin position="87"/>
        <end position="107"/>
    </location>
</feature>
<evidence type="ECO:0000313" key="4">
    <source>
        <dbReference type="Proteomes" id="UP000270471"/>
    </source>
</evidence>
<dbReference type="EMBL" id="PENI01000006">
    <property type="protein sequence ID" value="RMB85463.1"/>
    <property type="molecule type" value="Genomic_DNA"/>
</dbReference>
<feature type="region of interest" description="Disordered" evidence="1">
    <location>
        <begin position="1"/>
        <end position="78"/>
    </location>
</feature>
<comment type="caution">
    <text evidence="3">The sequence shown here is derived from an EMBL/GenBank/DDBJ whole genome shotgun (WGS) entry which is preliminary data.</text>
</comment>